<dbReference type="Gene3D" id="2.60.98.20">
    <property type="entry name" value="Flagellar hook protein FlgE"/>
    <property type="match status" value="1"/>
</dbReference>
<proteinExistence type="inferred from homology"/>
<evidence type="ECO:0000256" key="3">
    <source>
        <dbReference type="ARBA" id="ARBA00019015"/>
    </source>
</evidence>
<dbReference type="AlphaFoldDB" id="A0A318JXZ8"/>
<evidence type="ECO:0000313" key="11">
    <source>
        <dbReference type="Proteomes" id="UP000248395"/>
    </source>
</evidence>
<dbReference type="GO" id="GO:0009424">
    <property type="term" value="C:bacterial-type flagellum hook"/>
    <property type="evidence" value="ECO:0007669"/>
    <property type="project" value="TreeGrafter"/>
</dbReference>
<evidence type="ECO:0000256" key="4">
    <source>
        <dbReference type="ARBA" id="ARBA00023143"/>
    </source>
</evidence>
<dbReference type="InterPro" id="IPR053967">
    <property type="entry name" value="LlgE_F_G-like_D1"/>
</dbReference>
<evidence type="ECO:0000259" key="6">
    <source>
        <dbReference type="Pfam" id="PF00460"/>
    </source>
</evidence>
<comment type="similarity">
    <text evidence="2 5">Belongs to the flagella basal body rod proteins family.</text>
</comment>
<gene>
    <name evidence="10" type="ORF">DFR38_11140</name>
</gene>
<organism evidence="10 11">
    <name type="scientific">Aquitalea magnusonii</name>
    <dbReference type="NCBI Taxonomy" id="332411"/>
    <lineage>
        <taxon>Bacteria</taxon>
        <taxon>Pseudomonadati</taxon>
        <taxon>Pseudomonadota</taxon>
        <taxon>Betaproteobacteria</taxon>
        <taxon>Neisseriales</taxon>
        <taxon>Chromobacteriaceae</taxon>
        <taxon>Aquitalea</taxon>
    </lineage>
</organism>
<keyword evidence="10" id="KW-0966">Cell projection</keyword>
<sequence length="421" mass="44023">MGFQQGLSGLNSASAQLDTIGNNVSNASTVGFKSSRTEFGDLFSTSFYGVANTSAGIGSQVSGVTQSFSAGNITPTGRSLDLAINNNGFFIVRQNPTSSTGSLAYTRNGQFQVDKDGYIVNGNDRLQGWMANNGVVTQGPVTDLKLQTNLISPAATTKVSMGVNLDSRLSAPTVTPLNPTNTNSFNWSNAAQVYDSLGNQHNLTLYYVKGTPTATGTPWTVTAYVDGSPASGTNTYTMNYDTSGNLITTTSTTPPTPIAPFSVTFSPTPVNGSSAPVTFTVDYTGSTQVAQASGTPTETVDGYAPGTLSSMNIDTHGNIMASFSNGQNKVIGQVALATFTNSQGLQNEGGNRWQQTLQSGVPAYNAPGSGNAGTVQSQALEDSNVDLTAELVNMITAQRFYQANAQTIKTEDTLMQTIINL</sequence>
<dbReference type="InterPro" id="IPR020013">
    <property type="entry name" value="Flagellar_FlgE/F/G"/>
</dbReference>
<dbReference type="Pfam" id="PF22692">
    <property type="entry name" value="LlgE_F_G_D1"/>
    <property type="match status" value="1"/>
</dbReference>
<dbReference type="NCBIfam" id="NF004238">
    <property type="entry name" value="PRK05682.1-1"/>
    <property type="match status" value="1"/>
</dbReference>
<name>A0A318JXZ8_9NEIS</name>
<reference evidence="10 11" key="1">
    <citation type="submission" date="2018-05" db="EMBL/GenBank/DDBJ databases">
        <title>Genomic Encyclopedia of Type Strains, Phase IV (KMG-IV): sequencing the most valuable type-strain genomes for metagenomic binning, comparative biology and taxonomic classification.</title>
        <authorList>
            <person name="Goeker M."/>
        </authorList>
    </citation>
    <scope>NUCLEOTIDE SEQUENCE [LARGE SCALE GENOMIC DNA]</scope>
    <source>
        <strain evidence="10 11">DSM 25134</strain>
    </source>
</reference>
<dbReference type="GO" id="GO:0009425">
    <property type="term" value="C:bacterial-type flagellum basal body"/>
    <property type="evidence" value="ECO:0007669"/>
    <property type="project" value="UniProtKB-SubCell"/>
</dbReference>
<dbReference type="InterPro" id="IPR010930">
    <property type="entry name" value="Flg_bb/hook_C_dom"/>
</dbReference>
<dbReference type="EMBL" id="QJKC01000011">
    <property type="protein sequence ID" value="PXX45649.1"/>
    <property type="molecule type" value="Genomic_DNA"/>
</dbReference>
<dbReference type="Pfam" id="PF07559">
    <property type="entry name" value="FlgE_D2"/>
    <property type="match status" value="1"/>
</dbReference>
<keyword evidence="4 5" id="KW-0975">Bacterial flagellum</keyword>
<dbReference type="SUPFAM" id="SSF117143">
    <property type="entry name" value="Flagellar hook protein flgE"/>
    <property type="match status" value="1"/>
</dbReference>
<dbReference type="RefSeq" id="WP_059285864.1">
    <property type="nucleotide sequence ID" value="NZ_LNQU01000044.1"/>
</dbReference>
<dbReference type="Pfam" id="PF06429">
    <property type="entry name" value="Flg_bbr_C"/>
    <property type="match status" value="1"/>
</dbReference>
<comment type="function">
    <text evidence="5">A flexible structure which links the flagellar filament to the drive apparatus in the basal body.</text>
</comment>
<feature type="domain" description="Flagellar hook protein FlgE D2" evidence="8">
    <location>
        <begin position="164"/>
        <end position="303"/>
    </location>
</feature>
<keyword evidence="11" id="KW-1185">Reference proteome</keyword>
<evidence type="ECO:0000313" key="10">
    <source>
        <dbReference type="EMBL" id="PXX45649.1"/>
    </source>
</evidence>
<comment type="subcellular location">
    <subcellularLocation>
        <location evidence="1 5">Bacterial flagellum basal body</location>
    </subcellularLocation>
</comment>
<evidence type="ECO:0000259" key="8">
    <source>
        <dbReference type="Pfam" id="PF07559"/>
    </source>
</evidence>
<evidence type="ECO:0000256" key="1">
    <source>
        <dbReference type="ARBA" id="ARBA00004117"/>
    </source>
</evidence>
<dbReference type="NCBIfam" id="TIGR03506">
    <property type="entry name" value="FlgEFG_subfam"/>
    <property type="match status" value="1"/>
</dbReference>
<protein>
    <recommendedName>
        <fullName evidence="3 5">Flagellar hook protein FlgE</fullName>
    </recommendedName>
</protein>
<evidence type="ECO:0000256" key="2">
    <source>
        <dbReference type="ARBA" id="ARBA00009677"/>
    </source>
</evidence>
<evidence type="ECO:0000256" key="5">
    <source>
        <dbReference type="RuleBase" id="RU362116"/>
    </source>
</evidence>
<dbReference type="InterPro" id="IPR019776">
    <property type="entry name" value="Flagellar_basal_body_rod_CS"/>
</dbReference>
<dbReference type="PROSITE" id="PS00588">
    <property type="entry name" value="FLAGELLA_BB_ROD"/>
    <property type="match status" value="1"/>
</dbReference>
<dbReference type="InterPro" id="IPR037925">
    <property type="entry name" value="FlgE/F/G-like"/>
</dbReference>
<keyword evidence="10" id="KW-0282">Flagellum</keyword>
<dbReference type="OrthoDB" id="8578401at2"/>
<dbReference type="Pfam" id="PF00460">
    <property type="entry name" value="Flg_bb_rod"/>
    <property type="match status" value="1"/>
</dbReference>
<dbReference type="InterPro" id="IPR001444">
    <property type="entry name" value="Flag_bb_rod_N"/>
</dbReference>
<keyword evidence="10" id="KW-0969">Cilium</keyword>
<evidence type="ECO:0000259" key="9">
    <source>
        <dbReference type="Pfam" id="PF22692"/>
    </source>
</evidence>
<dbReference type="GO" id="GO:0071978">
    <property type="term" value="P:bacterial-type flagellum-dependent swarming motility"/>
    <property type="evidence" value="ECO:0007669"/>
    <property type="project" value="TreeGrafter"/>
</dbReference>
<dbReference type="GO" id="GO:0005829">
    <property type="term" value="C:cytosol"/>
    <property type="evidence" value="ECO:0007669"/>
    <property type="project" value="TreeGrafter"/>
</dbReference>
<dbReference type="Proteomes" id="UP000248395">
    <property type="component" value="Unassembled WGS sequence"/>
</dbReference>
<evidence type="ECO:0000259" key="7">
    <source>
        <dbReference type="Pfam" id="PF06429"/>
    </source>
</evidence>
<dbReference type="InterPro" id="IPR011491">
    <property type="entry name" value="FlgE_D2"/>
</dbReference>
<feature type="domain" description="Flagellar basal-body/hook protein C-terminal" evidence="7">
    <location>
        <begin position="376"/>
        <end position="421"/>
    </location>
</feature>
<accession>A0A318JXZ8</accession>
<feature type="domain" description="Flagellar hook protein FlgE/F/G-like D1" evidence="9">
    <location>
        <begin position="83"/>
        <end position="123"/>
    </location>
</feature>
<feature type="domain" description="Flagellar basal body rod protein N-terminal" evidence="6">
    <location>
        <begin position="6"/>
        <end position="33"/>
    </location>
</feature>
<dbReference type="PANTHER" id="PTHR30435:SF1">
    <property type="entry name" value="FLAGELLAR HOOK PROTEIN FLGE"/>
    <property type="match status" value="1"/>
</dbReference>
<dbReference type="InterPro" id="IPR037058">
    <property type="entry name" value="Falgellar_hook_FlgE_sf"/>
</dbReference>
<comment type="caution">
    <text evidence="10">The sequence shown here is derived from an EMBL/GenBank/DDBJ whole genome shotgun (WGS) entry which is preliminary data.</text>
</comment>
<dbReference type="PANTHER" id="PTHR30435">
    <property type="entry name" value="FLAGELLAR PROTEIN"/>
    <property type="match status" value="1"/>
</dbReference>